<evidence type="ECO:0000313" key="10">
    <source>
        <dbReference type="Proteomes" id="UP001549167"/>
    </source>
</evidence>
<dbReference type="RefSeq" id="WP_354219706.1">
    <property type="nucleotide sequence ID" value="NZ_JBEPMX010000005.1"/>
</dbReference>
<dbReference type="InterPro" id="IPR053925">
    <property type="entry name" value="RecX_HTH_3rd"/>
</dbReference>
<dbReference type="PANTHER" id="PTHR33602">
    <property type="entry name" value="REGULATORY PROTEIN RECX FAMILY PROTEIN"/>
    <property type="match status" value="1"/>
</dbReference>
<evidence type="ECO:0000259" key="7">
    <source>
        <dbReference type="Pfam" id="PF21981"/>
    </source>
</evidence>
<comment type="subcellular location">
    <subcellularLocation>
        <location evidence="1 5">Cytoplasm</location>
    </subcellularLocation>
</comment>
<sequence length="273" mass="31989">MVTISKITKQKKHQDRFNIFIERQGEESFAFGVHEDLLVRYALRKGMELTDDDMNDIQKQDAMYRYYTLSINYLSYRMRAKSEIIDYLTKKEASQQDIDYVVERLEREGLLDDHAFAEAFVRSKMNTSSNGPNKLKQELYQKKLSEDQIAHGLSQYTHEAEVDKLVSLIEKKMRSSQKKSFQEQVNQIKQSMMQKGFNRDAIDVAMQSIDTTVDEEAEREAVQYQGEKAWRKHARKHDGFQLEQKVKAALFQKGFSGELVQQFIDEKKLEGET</sequence>
<dbReference type="NCBIfam" id="NF010733">
    <property type="entry name" value="PRK14135.1"/>
    <property type="match status" value="1"/>
</dbReference>
<feature type="domain" description="RecX third three-helical" evidence="7">
    <location>
        <begin position="159"/>
        <end position="204"/>
    </location>
</feature>
<feature type="domain" description="RecX first three-helical" evidence="8">
    <location>
        <begin position="67"/>
        <end position="105"/>
    </location>
</feature>
<comment type="similarity">
    <text evidence="2 5">Belongs to the RecX family.</text>
</comment>
<keyword evidence="4 5" id="KW-0963">Cytoplasm</keyword>
<dbReference type="Pfam" id="PF02631">
    <property type="entry name" value="RecX_HTH2"/>
    <property type="match status" value="1"/>
</dbReference>
<dbReference type="HAMAP" id="MF_01114">
    <property type="entry name" value="RecX"/>
    <property type="match status" value="1"/>
</dbReference>
<comment type="caution">
    <text evidence="9">The sequence shown here is derived from an EMBL/GenBank/DDBJ whole genome shotgun (WGS) entry which is preliminary data.</text>
</comment>
<evidence type="ECO:0000259" key="8">
    <source>
        <dbReference type="Pfam" id="PF21982"/>
    </source>
</evidence>
<dbReference type="PANTHER" id="PTHR33602:SF1">
    <property type="entry name" value="REGULATORY PROTEIN RECX FAMILY PROTEIN"/>
    <property type="match status" value="1"/>
</dbReference>
<feature type="domain" description="RecX third three-helical" evidence="7">
    <location>
        <begin position="218"/>
        <end position="264"/>
    </location>
</feature>
<dbReference type="Gene3D" id="1.10.10.10">
    <property type="entry name" value="Winged helix-like DNA-binding domain superfamily/Winged helix DNA-binding domain"/>
    <property type="match status" value="4"/>
</dbReference>
<organism evidence="9 10">
    <name type="scientific">Alkalibacillus flavidus</name>
    <dbReference type="NCBI Taxonomy" id="546021"/>
    <lineage>
        <taxon>Bacteria</taxon>
        <taxon>Bacillati</taxon>
        <taxon>Bacillota</taxon>
        <taxon>Bacilli</taxon>
        <taxon>Bacillales</taxon>
        <taxon>Bacillaceae</taxon>
        <taxon>Alkalibacillus</taxon>
    </lineage>
</organism>
<dbReference type="InterPro" id="IPR003783">
    <property type="entry name" value="Regulatory_RecX"/>
</dbReference>
<comment type="function">
    <text evidence="5">Modulates RecA activity.</text>
</comment>
<reference evidence="9 10" key="1">
    <citation type="submission" date="2024-06" db="EMBL/GenBank/DDBJ databases">
        <title>Genomic Encyclopedia of Type Strains, Phase IV (KMG-IV): sequencing the most valuable type-strain genomes for metagenomic binning, comparative biology and taxonomic classification.</title>
        <authorList>
            <person name="Goeker M."/>
        </authorList>
    </citation>
    <scope>NUCLEOTIDE SEQUENCE [LARGE SCALE GENOMIC DNA]</scope>
    <source>
        <strain evidence="9 10">DSM 23520</strain>
    </source>
</reference>
<evidence type="ECO:0000259" key="6">
    <source>
        <dbReference type="Pfam" id="PF02631"/>
    </source>
</evidence>
<keyword evidence="10" id="KW-1185">Reference proteome</keyword>
<dbReference type="Proteomes" id="UP001549167">
    <property type="component" value="Unassembled WGS sequence"/>
</dbReference>
<evidence type="ECO:0000256" key="2">
    <source>
        <dbReference type="ARBA" id="ARBA00009695"/>
    </source>
</evidence>
<evidence type="ECO:0000256" key="5">
    <source>
        <dbReference type="HAMAP-Rule" id="MF_01114"/>
    </source>
</evidence>
<accession>A0ABV2KU49</accession>
<protein>
    <recommendedName>
        <fullName evidence="3 5">Regulatory protein RecX</fullName>
    </recommendedName>
</protein>
<name>A0ABV2KU49_9BACI</name>
<feature type="domain" description="RecX second three-helical" evidence="6">
    <location>
        <begin position="112"/>
        <end position="151"/>
    </location>
</feature>
<dbReference type="Pfam" id="PF21982">
    <property type="entry name" value="RecX_HTH1"/>
    <property type="match status" value="1"/>
</dbReference>
<dbReference type="Pfam" id="PF21981">
    <property type="entry name" value="RecX_HTH3"/>
    <property type="match status" value="2"/>
</dbReference>
<dbReference type="InterPro" id="IPR053924">
    <property type="entry name" value="RecX_HTH_2nd"/>
</dbReference>
<evidence type="ECO:0000256" key="3">
    <source>
        <dbReference type="ARBA" id="ARBA00018111"/>
    </source>
</evidence>
<evidence type="ECO:0000256" key="4">
    <source>
        <dbReference type="ARBA" id="ARBA00022490"/>
    </source>
</evidence>
<evidence type="ECO:0000313" key="9">
    <source>
        <dbReference type="EMBL" id="MET3683113.1"/>
    </source>
</evidence>
<dbReference type="EMBL" id="JBEPMX010000005">
    <property type="protein sequence ID" value="MET3683113.1"/>
    <property type="molecule type" value="Genomic_DNA"/>
</dbReference>
<gene>
    <name evidence="5" type="primary">recX</name>
    <name evidence="9" type="ORF">ABID56_001204</name>
</gene>
<proteinExistence type="inferred from homology"/>
<dbReference type="InterPro" id="IPR036388">
    <property type="entry name" value="WH-like_DNA-bd_sf"/>
</dbReference>
<dbReference type="InterPro" id="IPR053926">
    <property type="entry name" value="RecX_HTH_1st"/>
</dbReference>
<evidence type="ECO:0000256" key="1">
    <source>
        <dbReference type="ARBA" id="ARBA00004496"/>
    </source>
</evidence>